<dbReference type="AlphaFoldDB" id="A0A5B8Z9X4"/>
<dbReference type="InterPro" id="IPR019658">
    <property type="entry name" value="DUF2515"/>
</dbReference>
<dbReference type="STRING" id="1742359.GCA_001439625_02030"/>
<dbReference type="Pfam" id="PF10720">
    <property type="entry name" value="DUF2515"/>
    <property type="match status" value="1"/>
</dbReference>
<dbReference type="EMBL" id="CP042593">
    <property type="protein sequence ID" value="QED48399.1"/>
    <property type="molecule type" value="Genomic_DNA"/>
</dbReference>
<dbReference type="Proteomes" id="UP000321555">
    <property type="component" value="Chromosome"/>
</dbReference>
<dbReference type="RefSeq" id="WP_057771324.1">
    <property type="nucleotide sequence ID" value="NZ_CP042593.1"/>
</dbReference>
<dbReference type="KEGG" id="bda:FSZ17_14760"/>
<proteinExistence type="predicted"/>
<gene>
    <name evidence="1" type="ORF">FSZ17_14760</name>
</gene>
<evidence type="ECO:0000313" key="1">
    <source>
        <dbReference type="EMBL" id="QED48399.1"/>
    </source>
</evidence>
<evidence type="ECO:0000313" key="2">
    <source>
        <dbReference type="Proteomes" id="UP000321555"/>
    </source>
</evidence>
<organism evidence="1 2">
    <name type="scientific">Cytobacillus dafuensis</name>
    <name type="common">Bacillus dafuensis</name>
    <dbReference type="NCBI Taxonomy" id="1742359"/>
    <lineage>
        <taxon>Bacteria</taxon>
        <taxon>Bacillati</taxon>
        <taxon>Bacillota</taxon>
        <taxon>Bacilli</taxon>
        <taxon>Bacillales</taxon>
        <taxon>Bacillaceae</taxon>
        <taxon>Cytobacillus</taxon>
    </lineage>
</organism>
<accession>A0A5B8Z9X4</accession>
<sequence>MKHFHKKKSLNQLNIDEIELIQQIHDQTIKNNADNISRTDAYFHFYHLHPEVLWSFLASMVSRNAGWNMCDLEGNWFPKIIKEQVRKKLFLTYERANWLIFQDAFPQLLLYQYSTKINRPMFHLLRFFHVSKFMESEWVVFWEERNYKRLLISQIINEQNIIQKPVIKNPVYKKRVFQSPIFFLQDWFHFSSVIFPTCEGKLYGTSVNGFKSLSKRIELGKRLADILFDKKLYPAFYEFALKTVHTGSRYDYEYYFKNRPNRSTPFLRCTYPVINHKRVFFEDWSKYKRLRRKWLKVDVQQKHPIEMTKWYLKKQRQLKKAIYISELIKS</sequence>
<name>A0A5B8Z9X4_CYTDA</name>
<keyword evidence="2" id="KW-1185">Reference proteome</keyword>
<protein>
    <submittedName>
        <fullName evidence="1">DUF2515 domain-containing protein</fullName>
    </submittedName>
</protein>
<reference evidence="2" key="1">
    <citation type="submission" date="2019-08" db="EMBL/GenBank/DDBJ databases">
        <authorList>
            <person name="Zheng X."/>
        </authorList>
    </citation>
    <scope>NUCLEOTIDE SEQUENCE [LARGE SCALE GENOMIC DNA]</scope>
    <source>
        <strain evidence="2">FJAT-25496</strain>
    </source>
</reference>
<dbReference type="OrthoDB" id="2690514at2"/>